<dbReference type="GO" id="GO:0005886">
    <property type="term" value="C:plasma membrane"/>
    <property type="evidence" value="ECO:0007669"/>
    <property type="project" value="TreeGrafter"/>
</dbReference>
<dbReference type="SMART" id="SM00267">
    <property type="entry name" value="GGDEF"/>
    <property type="match status" value="1"/>
</dbReference>
<dbReference type="GO" id="GO:1902201">
    <property type="term" value="P:negative regulation of bacterial-type flagellum-dependent cell motility"/>
    <property type="evidence" value="ECO:0007669"/>
    <property type="project" value="TreeGrafter"/>
</dbReference>
<dbReference type="PROSITE" id="PS50887">
    <property type="entry name" value="GGDEF"/>
    <property type="match status" value="1"/>
</dbReference>
<dbReference type="PANTHER" id="PTHR45138:SF24">
    <property type="entry name" value="DIGUANYLATE CYCLASE DGCC-RELATED"/>
    <property type="match status" value="1"/>
</dbReference>
<feature type="transmembrane region" description="Helical" evidence="2">
    <location>
        <begin position="37"/>
        <end position="58"/>
    </location>
</feature>
<keyword evidence="2" id="KW-0812">Transmembrane</keyword>
<dbReference type="SUPFAM" id="SSF55073">
    <property type="entry name" value="Nucleotide cyclase"/>
    <property type="match status" value="1"/>
</dbReference>
<dbReference type="FunFam" id="3.30.70.270:FF:000001">
    <property type="entry name" value="Diguanylate cyclase domain protein"/>
    <property type="match status" value="1"/>
</dbReference>
<evidence type="ECO:0000313" key="4">
    <source>
        <dbReference type="EMBL" id="ABJ07870.1"/>
    </source>
</evidence>
<organism evidence="4">
    <name type="scientific">Rhodopseudomonas palustris (strain BisA53)</name>
    <dbReference type="NCBI Taxonomy" id="316055"/>
    <lineage>
        <taxon>Bacteria</taxon>
        <taxon>Pseudomonadati</taxon>
        <taxon>Pseudomonadota</taxon>
        <taxon>Alphaproteobacteria</taxon>
        <taxon>Hyphomicrobiales</taxon>
        <taxon>Nitrobacteraceae</taxon>
        <taxon>Rhodopseudomonas</taxon>
    </lineage>
</organism>
<gene>
    <name evidence="4" type="ordered locus">RPE_3944</name>
</gene>
<dbReference type="InterPro" id="IPR029787">
    <property type="entry name" value="Nucleotide_cyclase"/>
</dbReference>
<accession>Q07JL4</accession>
<proteinExistence type="predicted"/>
<feature type="domain" description="GGDEF" evidence="3">
    <location>
        <begin position="252"/>
        <end position="383"/>
    </location>
</feature>
<dbReference type="GO" id="GO:0043709">
    <property type="term" value="P:cell adhesion involved in single-species biofilm formation"/>
    <property type="evidence" value="ECO:0007669"/>
    <property type="project" value="TreeGrafter"/>
</dbReference>
<dbReference type="InterPro" id="IPR043128">
    <property type="entry name" value="Rev_trsase/Diguanyl_cyclase"/>
</dbReference>
<evidence type="ECO:0000256" key="1">
    <source>
        <dbReference type="ARBA" id="ARBA00012528"/>
    </source>
</evidence>
<dbReference type="AlphaFoldDB" id="Q07JL4"/>
<feature type="transmembrane region" description="Helical" evidence="2">
    <location>
        <begin position="64"/>
        <end position="82"/>
    </location>
</feature>
<feature type="transmembrane region" description="Helical" evidence="2">
    <location>
        <begin position="120"/>
        <end position="139"/>
    </location>
</feature>
<evidence type="ECO:0000259" key="3">
    <source>
        <dbReference type="PROSITE" id="PS50887"/>
    </source>
</evidence>
<dbReference type="HOGENOM" id="CLU_000445_11_1_5"/>
<reference evidence="4" key="1">
    <citation type="submission" date="2006-09" db="EMBL/GenBank/DDBJ databases">
        <title>Complete sequence of Rhodopseudomonas palustris BisA53.</title>
        <authorList>
            <consortium name="US DOE Joint Genome Institute"/>
            <person name="Copeland A."/>
            <person name="Lucas S."/>
            <person name="Lapidus A."/>
            <person name="Barry K."/>
            <person name="Detter J.C."/>
            <person name="Glavina del Rio T."/>
            <person name="Hammon N."/>
            <person name="Israni S."/>
            <person name="Dalin E."/>
            <person name="Tice H."/>
            <person name="Pitluck S."/>
            <person name="Chain P."/>
            <person name="Malfatti S."/>
            <person name="Shin M."/>
            <person name="Vergez L."/>
            <person name="Schmutz J."/>
            <person name="Larimer F."/>
            <person name="Land M."/>
            <person name="Hauser L."/>
            <person name="Pelletier D.A."/>
            <person name="Kyrpides N."/>
            <person name="Kim E."/>
            <person name="Harwood C.S."/>
            <person name="Oda Y."/>
            <person name="Richardson P."/>
        </authorList>
    </citation>
    <scope>NUCLEOTIDE SEQUENCE [LARGE SCALE GENOMIC DNA]</scope>
    <source>
        <strain evidence="4">BisA53</strain>
    </source>
</reference>
<evidence type="ECO:0000256" key="2">
    <source>
        <dbReference type="SAM" id="Phobius"/>
    </source>
</evidence>
<dbReference type="GO" id="GO:0052621">
    <property type="term" value="F:diguanylate cyclase activity"/>
    <property type="evidence" value="ECO:0007669"/>
    <property type="project" value="UniProtKB-EC"/>
</dbReference>
<dbReference type="eggNOG" id="COG3706">
    <property type="taxonomic scope" value="Bacteria"/>
</dbReference>
<dbReference type="InterPro" id="IPR050469">
    <property type="entry name" value="Diguanylate_Cyclase"/>
</dbReference>
<feature type="transmembrane region" description="Helical" evidence="2">
    <location>
        <begin position="187"/>
        <end position="211"/>
    </location>
</feature>
<feature type="transmembrane region" description="Helical" evidence="2">
    <location>
        <begin position="6"/>
        <end position="25"/>
    </location>
</feature>
<sequence length="400" mass="43641">MLSMPTLWLVFVVNFTALTLVWAYVLRSYPNFEAARYWTASAAVAALGAATALLRGVIDTPLPLVVGGGLMVFACCLGSMGIDRFYGKRAAWRFSITVTTVSVASFAFFSYVYDFMAMRIVTYSICQSIPLAMSMRLLLSRRDGRSHPGAQMTAVISGLMLAVLTIRSVAALLGVGGELTPMHFNQFHAGMVVVLVFLSMMWCFGFLLMAIDRLRSEVAKLAMLDDLTGVANRRLLLQRLTEQCVLSQRTGEPFAMLAIDLDGFKAVNDSFGHGAGDECLRAFTRVAQGRLRPGDLLARVGGDEFCVLMPSTTLREGAMIARRVMEGCRMEGEDAMRSISASIGVAQWTELVGADPERLIAAADQALYIAKNDGKNRYAVYDPQPAAPEVEEPPLLRKTA</sequence>
<dbReference type="PANTHER" id="PTHR45138">
    <property type="entry name" value="REGULATORY COMPONENTS OF SENSORY TRANSDUCTION SYSTEM"/>
    <property type="match status" value="1"/>
</dbReference>
<dbReference type="NCBIfam" id="TIGR00254">
    <property type="entry name" value="GGDEF"/>
    <property type="match status" value="1"/>
</dbReference>
<keyword evidence="2" id="KW-1133">Transmembrane helix</keyword>
<dbReference type="Pfam" id="PF00990">
    <property type="entry name" value="GGDEF"/>
    <property type="match status" value="1"/>
</dbReference>
<dbReference type="EC" id="2.7.7.65" evidence="1"/>
<dbReference type="STRING" id="316055.RPE_3944"/>
<name>Q07JL4_RHOP5</name>
<feature type="transmembrane region" description="Helical" evidence="2">
    <location>
        <begin position="151"/>
        <end position="175"/>
    </location>
</feature>
<dbReference type="OrthoDB" id="9812260at2"/>
<protein>
    <recommendedName>
        <fullName evidence="1">diguanylate cyclase</fullName>
        <ecNumber evidence="1">2.7.7.65</ecNumber>
    </recommendedName>
</protein>
<keyword evidence="2" id="KW-0472">Membrane</keyword>
<dbReference type="Gene3D" id="3.30.70.270">
    <property type="match status" value="1"/>
</dbReference>
<dbReference type="InterPro" id="IPR000160">
    <property type="entry name" value="GGDEF_dom"/>
</dbReference>
<dbReference type="CDD" id="cd01949">
    <property type="entry name" value="GGDEF"/>
    <property type="match status" value="1"/>
</dbReference>
<dbReference type="EMBL" id="CP000463">
    <property type="protein sequence ID" value="ABJ07870.1"/>
    <property type="molecule type" value="Genomic_DNA"/>
</dbReference>
<feature type="transmembrane region" description="Helical" evidence="2">
    <location>
        <begin position="94"/>
        <end position="114"/>
    </location>
</feature>
<dbReference type="KEGG" id="rpe:RPE_3944"/>